<dbReference type="PRINTS" id="PR00463">
    <property type="entry name" value="EP450I"/>
</dbReference>
<dbReference type="Proteomes" id="UP000186583">
    <property type="component" value="Unassembled WGS sequence"/>
</dbReference>
<feature type="binding site" description="axial binding residue" evidence="5">
    <location>
        <position position="420"/>
    </location>
    <ligand>
        <name>heme</name>
        <dbReference type="ChEBI" id="CHEBI:30413"/>
    </ligand>
    <ligandPart>
        <name>Fe</name>
        <dbReference type="ChEBI" id="CHEBI:18248"/>
    </ligandPart>
</feature>
<feature type="chain" id="PRO_5010297913" evidence="6">
    <location>
        <begin position="23"/>
        <end position="489"/>
    </location>
</feature>
<organism evidence="7 8">
    <name type="scientific">Colletotrichum chlorophyti</name>
    <dbReference type="NCBI Taxonomy" id="708187"/>
    <lineage>
        <taxon>Eukaryota</taxon>
        <taxon>Fungi</taxon>
        <taxon>Dikarya</taxon>
        <taxon>Ascomycota</taxon>
        <taxon>Pezizomycotina</taxon>
        <taxon>Sordariomycetes</taxon>
        <taxon>Hypocreomycetidae</taxon>
        <taxon>Glomerellales</taxon>
        <taxon>Glomerellaceae</taxon>
        <taxon>Colletotrichum</taxon>
    </lineage>
</organism>
<dbReference type="PANTHER" id="PTHR24304:SF2">
    <property type="entry name" value="24-HYDROXYCHOLESTEROL 7-ALPHA-HYDROXYLASE"/>
    <property type="match status" value="1"/>
</dbReference>
<dbReference type="GO" id="GO:0016705">
    <property type="term" value="F:oxidoreductase activity, acting on paired donors, with incorporation or reduction of molecular oxygen"/>
    <property type="evidence" value="ECO:0007669"/>
    <property type="project" value="InterPro"/>
</dbReference>
<dbReference type="OrthoDB" id="1055148at2759"/>
<dbReference type="InterPro" id="IPR002401">
    <property type="entry name" value="Cyt_P450_E_grp-I"/>
</dbReference>
<proteinExistence type="inferred from homology"/>
<evidence type="ECO:0000256" key="4">
    <source>
        <dbReference type="ARBA" id="ARBA00023004"/>
    </source>
</evidence>
<evidence type="ECO:0000313" key="7">
    <source>
        <dbReference type="EMBL" id="OLN85923.1"/>
    </source>
</evidence>
<evidence type="ECO:0000256" key="1">
    <source>
        <dbReference type="ARBA" id="ARBA00010617"/>
    </source>
</evidence>
<comment type="similarity">
    <text evidence="1">Belongs to the cytochrome P450 family.</text>
</comment>
<evidence type="ECO:0000256" key="5">
    <source>
        <dbReference type="PIRSR" id="PIRSR602401-1"/>
    </source>
</evidence>
<evidence type="ECO:0000256" key="6">
    <source>
        <dbReference type="SAM" id="SignalP"/>
    </source>
</evidence>
<keyword evidence="6" id="KW-0732">Signal</keyword>
<evidence type="ECO:0000256" key="2">
    <source>
        <dbReference type="ARBA" id="ARBA00022617"/>
    </source>
</evidence>
<gene>
    <name evidence="7" type="ORF">CCHL11_05321</name>
</gene>
<accession>A0A1Q8RP14</accession>
<dbReference type="PANTHER" id="PTHR24304">
    <property type="entry name" value="CYTOCHROME P450 FAMILY 7"/>
    <property type="match status" value="1"/>
</dbReference>
<keyword evidence="3 5" id="KW-0479">Metal-binding</keyword>
<name>A0A1Q8RP14_9PEZI</name>
<keyword evidence="2 5" id="KW-0349">Heme</keyword>
<dbReference type="AlphaFoldDB" id="A0A1Q8RP14"/>
<dbReference type="EMBL" id="MPGH01000138">
    <property type="protein sequence ID" value="OLN85923.1"/>
    <property type="molecule type" value="Genomic_DNA"/>
</dbReference>
<reference evidence="7 8" key="1">
    <citation type="submission" date="2016-11" db="EMBL/GenBank/DDBJ databases">
        <title>Draft Genome Assembly of Colletotrichum chlorophyti a pathogen of herbaceous plants.</title>
        <authorList>
            <person name="Gan P."/>
            <person name="Narusaka M."/>
            <person name="Tsushima A."/>
            <person name="Narusaka Y."/>
            <person name="Takano Y."/>
            <person name="Shirasu K."/>
        </authorList>
    </citation>
    <scope>NUCLEOTIDE SEQUENCE [LARGE SCALE GENOMIC DNA]</scope>
    <source>
        <strain evidence="7 8">NTL11</strain>
    </source>
</reference>
<evidence type="ECO:0000313" key="8">
    <source>
        <dbReference type="Proteomes" id="UP000186583"/>
    </source>
</evidence>
<keyword evidence="4 5" id="KW-0408">Iron</keyword>
<sequence>MLAIPILLVAVVLLARWYYKPGKTSPHKEGDLFPFPDHVRDHVVKPASLIRNAQAQCENIFSTRVLPVRKAWFRRSVLGNSHANIPAHASPFAHGMGGLTSLTLAPTKTSQEQHVLPHVRCAQNISLNKIFDAGYIENARALVASLSRYIGRTEGQEHTSECAVEETHRCALEWTTRNNVELFGGVSDMTQKTVVRTLMGEDFYGSSDELLDLLHSMERDAGSVWTLVLPDWFPHPAARRLRHARIRVREIVWDKLNQRYFAAQKGSLEADLPDYITHILSKTSTAPLRQFLPSHLTALMFSAQNSIVAVVSWVVICLLRHPDVMNAVRRDARSGTSDQVLLQACIKETTRYYAGMKCLCLERQEVNRPDADVVNPASYPYPDTWMPGRWLNADNKLVDLEDKGARAPSSTTSGDNGRECPGEKMAAIIITQTLTTLLRCYDITWASPDQPRVVDFEALDFDHFGLPWLAGGLRVRVSRRVWPELAGGC</sequence>
<dbReference type="GO" id="GO:0020037">
    <property type="term" value="F:heme binding"/>
    <property type="evidence" value="ECO:0007669"/>
    <property type="project" value="InterPro"/>
</dbReference>
<evidence type="ECO:0000256" key="3">
    <source>
        <dbReference type="ARBA" id="ARBA00022723"/>
    </source>
</evidence>
<comment type="cofactor">
    <cofactor evidence="5">
        <name>heme</name>
        <dbReference type="ChEBI" id="CHEBI:30413"/>
    </cofactor>
</comment>
<dbReference type="SUPFAM" id="SSF48264">
    <property type="entry name" value="Cytochrome P450"/>
    <property type="match status" value="1"/>
</dbReference>
<dbReference type="Pfam" id="PF00067">
    <property type="entry name" value="p450"/>
    <property type="match status" value="1"/>
</dbReference>
<dbReference type="InterPro" id="IPR036396">
    <property type="entry name" value="Cyt_P450_sf"/>
</dbReference>
<protein>
    <submittedName>
        <fullName evidence="7">25-hydroxyvitamin D-1 alpha hydroxylase, mitochondrial</fullName>
    </submittedName>
</protein>
<keyword evidence="8" id="KW-1185">Reference proteome</keyword>
<dbReference type="GO" id="GO:0005506">
    <property type="term" value="F:iron ion binding"/>
    <property type="evidence" value="ECO:0007669"/>
    <property type="project" value="InterPro"/>
</dbReference>
<dbReference type="GO" id="GO:0004497">
    <property type="term" value="F:monooxygenase activity"/>
    <property type="evidence" value="ECO:0007669"/>
    <property type="project" value="InterPro"/>
</dbReference>
<dbReference type="InterPro" id="IPR050529">
    <property type="entry name" value="CYP450_sterol_14alpha_dmase"/>
</dbReference>
<feature type="signal peptide" evidence="6">
    <location>
        <begin position="1"/>
        <end position="22"/>
    </location>
</feature>
<dbReference type="Gene3D" id="1.10.630.10">
    <property type="entry name" value="Cytochrome P450"/>
    <property type="match status" value="2"/>
</dbReference>
<comment type="caution">
    <text evidence="7">The sequence shown here is derived from an EMBL/GenBank/DDBJ whole genome shotgun (WGS) entry which is preliminary data.</text>
</comment>
<dbReference type="InterPro" id="IPR001128">
    <property type="entry name" value="Cyt_P450"/>
</dbReference>
<dbReference type="STRING" id="708187.A0A1Q8RP14"/>